<reference evidence="2" key="1">
    <citation type="submission" date="2016-02" db="EMBL/GenBank/DDBJ databases">
        <authorList>
            <person name="Wibberg D."/>
        </authorList>
    </citation>
    <scope>NUCLEOTIDE SEQUENCE [LARGE SCALE GENOMIC DNA]</scope>
</reference>
<dbReference type="Gene3D" id="3.40.50.2300">
    <property type="match status" value="2"/>
</dbReference>
<evidence type="ECO:0000313" key="1">
    <source>
        <dbReference type="EMBL" id="SBW20831.1"/>
    </source>
</evidence>
<keyword evidence="2" id="KW-1185">Reference proteome</keyword>
<dbReference type="InterPro" id="IPR028082">
    <property type="entry name" value="Peripla_BP_I"/>
</dbReference>
<protein>
    <submittedName>
        <fullName evidence="1">Uncharacterized protein</fullName>
    </submittedName>
</protein>
<sequence>MSHNSRLRWRRRFRRRQSESEPEVFTPPRIRKRRRRMFILLGAATVVLFGALGSIFGPEVLSDDCGEGVVRRGGECVGITDGSYVFAPELSAVEKLIKAENDQAAKRRDRVSVSIAYVFPLRPGKKDVSDVRSIRRDLEGAFVAQYTANHDTASEQPLIRLLLANIGADGGKWEPVVNTLAERVAGKDHLVATAGFGPSLGATRDAIRRLGELNIPRVSATMTADDLVEIPTLRRVAPPNHIEVTAAVGHAREASNRALLVQDTNPADLYTRTLGDIFRNRYPDAADQLVSQDEYYDLKLGAAATTFTQMLPNICNGKPGVVYFAGRAPELRDFLKVLARRNCVSEHITVLSGDDAASLEGDRSLDQALAANISVMFTALAHPDAWQVPNAGSFFNQTTVARFRDPTGIFQQRFPNESLADGEVIMSHDAVLVAVTAIRQAATSDHLQVTPADVEQTLNRLHGIQQVPGASGYLSFDNTGSPTGKPIPLLELTPGGVLTFRELLQSAA</sequence>
<dbReference type="Proteomes" id="UP000199013">
    <property type="component" value="Unassembled WGS sequence"/>
</dbReference>
<gene>
    <name evidence="1" type="ORF">FDG2_1819</name>
</gene>
<dbReference type="EMBL" id="FLUV01000765">
    <property type="protein sequence ID" value="SBW20831.1"/>
    <property type="molecule type" value="Genomic_DNA"/>
</dbReference>
<proteinExistence type="predicted"/>
<dbReference type="SUPFAM" id="SSF53822">
    <property type="entry name" value="Periplasmic binding protein-like I"/>
    <property type="match status" value="1"/>
</dbReference>
<accession>A0A1C3NWE0</accession>
<evidence type="ECO:0000313" key="2">
    <source>
        <dbReference type="Proteomes" id="UP000199013"/>
    </source>
</evidence>
<name>A0A1C3NWE0_9ACTN</name>
<organism evidence="1 2">
    <name type="scientific">Candidatus Protofrankia californiensis</name>
    <dbReference type="NCBI Taxonomy" id="1839754"/>
    <lineage>
        <taxon>Bacteria</taxon>
        <taxon>Bacillati</taxon>
        <taxon>Actinomycetota</taxon>
        <taxon>Actinomycetes</taxon>
        <taxon>Frankiales</taxon>
        <taxon>Frankiaceae</taxon>
        <taxon>Protofrankia</taxon>
    </lineage>
</organism>
<dbReference type="AlphaFoldDB" id="A0A1C3NWE0"/>